<evidence type="ECO:0000313" key="2">
    <source>
        <dbReference type="Proteomes" id="UP000247755"/>
    </source>
</evidence>
<dbReference type="EMBL" id="QJJY01000010">
    <property type="protein sequence ID" value="PXX33682.1"/>
    <property type="molecule type" value="Genomic_DNA"/>
</dbReference>
<evidence type="ECO:0000313" key="1">
    <source>
        <dbReference type="EMBL" id="PXX33682.1"/>
    </source>
</evidence>
<accession>A0A318IJJ4</accession>
<gene>
    <name evidence="1" type="ORF">NA66_1010206</name>
</gene>
<dbReference type="Proteomes" id="UP000247755">
    <property type="component" value="Unassembled WGS sequence"/>
</dbReference>
<reference evidence="1 2" key="1">
    <citation type="submission" date="2018-05" db="EMBL/GenBank/DDBJ databases">
        <title>Comparative genomics of bacterial root endophytes of switchgrass collected from native prairies over two seasons.</title>
        <authorList>
            <person name="Tang Y."/>
        </authorList>
    </citation>
    <scope>NUCLEOTIDE SEQUENCE [LARGE SCALE GENOMIC DNA]</scope>
    <source>
        <strain evidence="1 2">NFIX32</strain>
    </source>
</reference>
<name>A0A318IJJ4_BURPY</name>
<sequence length="78" mass="8526">MELDASLSLRDEGLSAYHQRHVRQGALGVFLRAVEDSQVPAGSVLIVEGLDRLSRAELLQAQAQLAQTAPMRLKSWIG</sequence>
<comment type="caution">
    <text evidence="1">The sequence shown here is derived from an EMBL/GenBank/DDBJ whole genome shotgun (WGS) entry which is preliminary data.</text>
</comment>
<dbReference type="AlphaFoldDB" id="A0A318IJJ4"/>
<proteinExistence type="predicted"/>
<organism evidence="1 2">
    <name type="scientific">Burkholderia pyrrocinia</name>
    <name type="common">Pseudomonas pyrrocinia</name>
    <dbReference type="NCBI Taxonomy" id="60550"/>
    <lineage>
        <taxon>Bacteria</taxon>
        <taxon>Pseudomonadati</taxon>
        <taxon>Pseudomonadota</taxon>
        <taxon>Betaproteobacteria</taxon>
        <taxon>Burkholderiales</taxon>
        <taxon>Burkholderiaceae</taxon>
        <taxon>Burkholderia</taxon>
        <taxon>Burkholderia cepacia complex</taxon>
    </lineage>
</organism>
<protein>
    <submittedName>
        <fullName evidence="1">Uncharacterized protein</fullName>
    </submittedName>
</protein>